<dbReference type="AlphaFoldDB" id="A0A8J8PB73"/>
<dbReference type="InterPro" id="IPR050738">
    <property type="entry name" value="Sulfatase"/>
</dbReference>
<dbReference type="EMBL" id="RKLU01000002">
    <property type="protein sequence ID" value="TQQ83096.1"/>
    <property type="molecule type" value="Genomic_DNA"/>
</dbReference>
<dbReference type="PANTHER" id="PTHR42693:SF33">
    <property type="entry name" value="ARYLSULFATASE"/>
    <property type="match status" value="1"/>
</dbReference>
<dbReference type="Gene3D" id="3.30.1120.10">
    <property type="match status" value="1"/>
</dbReference>
<dbReference type="Gene3D" id="3.40.720.10">
    <property type="entry name" value="Alkaline Phosphatase, subunit A"/>
    <property type="match status" value="1"/>
</dbReference>
<reference evidence="3" key="1">
    <citation type="submission" date="2019-02" db="EMBL/GenBank/DDBJ databases">
        <title>Halonotius sp. a new haloarchaeum isolated from saline soil.</title>
        <authorList>
            <person name="Duran-Viseras A."/>
            <person name="Sanchez-Porro C."/>
            <person name="Ventosa A."/>
        </authorList>
    </citation>
    <scope>NUCLEOTIDE SEQUENCE</scope>
    <source>
        <strain evidence="3">F15B</strain>
    </source>
</reference>
<dbReference type="InterPro" id="IPR000917">
    <property type="entry name" value="Sulfatase_N"/>
</dbReference>
<evidence type="ECO:0000313" key="4">
    <source>
        <dbReference type="Proteomes" id="UP000705823"/>
    </source>
</evidence>
<evidence type="ECO:0000313" key="3">
    <source>
        <dbReference type="EMBL" id="TQQ83096.1"/>
    </source>
</evidence>
<protein>
    <submittedName>
        <fullName evidence="3">Arylsulfatase</fullName>
    </submittedName>
</protein>
<proteinExistence type="inferred from homology"/>
<dbReference type="SUPFAM" id="SSF53649">
    <property type="entry name" value="Alkaline phosphatase-like"/>
    <property type="match status" value="1"/>
</dbReference>
<evidence type="ECO:0000256" key="1">
    <source>
        <dbReference type="ARBA" id="ARBA00008779"/>
    </source>
</evidence>
<sequence>MDAYWKQASQILLRIRYVERQRAGNRGRNQLGWRSLTNRHPSLQSVSNGIDHAAAPIRPMSTDSPNIVMVSIDSLRGDHCGFLGDDRGLTPTMDDLAAEGVAYETAVAPGPQTFSSMPPIFTGQPRPQTTLEDYPQESHWERRLASIDSHLRRNETLPERLQARGYDTAGVTPNPWTTAASGFDRGFDHFEDFSTCNKTNWPAAVAERLPGVDTDSRAVQLVINMAAGSEFFAPWERLHTEIKRLRRQLSEPYFLWVFVLDTHFPFIPKRRHREEQSLFGTYYSAYRSSEPMRGNGEGMSERVRQSLQRSYRDTVRATDTFLRELRLELAADDPVMLVHSDHGESFGDHGNYGHHHRQVYEENIHVPYLVHNAGSSETVSAPTSLMTIPETAVTIAEEGSFDPAAGTDRQALAASECGTHRAVRRDRYKYVASDGDRELFDLQTDPGEADNIAPSFPELSRRLDRQLQRRDHHIAESTNIHRTVNRLVANRTL</sequence>
<name>A0A8J8PB73_9EURY</name>
<evidence type="ECO:0000259" key="2">
    <source>
        <dbReference type="Pfam" id="PF00884"/>
    </source>
</evidence>
<dbReference type="GO" id="GO:0004065">
    <property type="term" value="F:arylsulfatase activity"/>
    <property type="evidence" value="ECO:0007669"/>
    <property type="project" value="TreeGrafter"/>
</dbReference>
<feature type="domain" description="Sulfatase N-terminal" evidence="2">
    <location>
        <begin position="65"/>
        <end position="394"/>
    </location>
</feature>
<gene>
    <name evidence="3" type="ORF">EGH24_06595</name>
</gene>
<comment type="caution">
    <text evidence="3">The sequence shown here is derived from an EMBL/GenBank/DDBJ whole genome shotgun (WGS) entry which is preliminary data.</text>
</comment>
<dbReference type="PANTHER" id="PTHR42693">
    <property type="entry name" value="ARYLSULFATASE FAMILY MEMBER"/>
    <property type="match status" value="1"/>
</dbReference>
<comment type="similarity">
    <text evidence="1">Belongs to the sulfatase family.</text>
</comment>
<accession>A0A8J8PB73</accession>
<organism evidence="3 4">
    <name type="scientific">Halonotius terrestris</name>
    <dbReference type="NCBI Taxonomy" id="2487750"/>
    <lineage>
        <taxon>Archaea</taxon>
        <taxon>Methanobacteriati</taxon>
        <taxon>Methanobacteriota</taxon>
        <taxon>Stenosarchaea group</taxon>
        <taxon>Halobacteria</taxon>
        <taxon>Halobacteriales</taxon>
        <taxon>Haloferacaceae</taxon>
        <taxon>Halonotius</taxon>
    </lineage>
</organism>
<dbReference type="Pfam" id="PF00884">
    <property type="entry name" value="Sulfatase"/>
    <property type="match status" value="1"/>
</dbReference>
<dbReference type="CDD" id="cd16148">
    <property type="entry name" value="sulfatase_like"/>
    <property type="match status" value="1"/>
</dbReference>
<dbReference type="Proteomes" id="UP000705823">
    <property type="component" value="Unassembled WGS sequence"/>
</dbReference>
<keyword evidence="4" id="KW-1185">Reference proteome</keyword>
<dbReference type="InterPro" id="IPR017850">
    <property type="entry name" value="Alkaline_phosphatase_core_sf"/>
</dbReference>